<dbReference type="InterPro" id="IPR008256">
    <property type="entry name" value="Peptidase_S1B"/>
</dbReference>
<dbReference type="InterPro" id="IPR019734">
    <property type="entry name" value="TPR_rpt"/>
</dbReference>
<dbReference type="InterPro" id="IPR009003">
    <property type="entry name" value="Peptidase_S1_PA"/>
</dbReference>
<feature type="repeat" description="TPR" evidence="8">
    <location>
        <begin position="331"/>
        <end position="364"/>
    </location>
</feature>
<keyword evidence="7 9" id="KW-0720">Serine protease</keyword>
<evidence type="ECO:0000256" key="2">
    <source>
        <dbReference type="ARBA" id="ARBA00022670"/>
    </source>
</evidence>
<feature type="repeat" description="TPR" evidence="8">
    <location>
        <begin position="365"/>
        <end position="398"/>
    </location>
</feature>
<evidence type="ECO:0000256" key="8">
    <source>
        <dbReference type="PROSITE-ProRule" id="PRU00339"/>
    </source>
</evidence>
<dbReference type="AlphaFoldDB" id="A0A6J7ZQ89"/>
<dbReference type="GO" id="GO:0008236">
    <property type="term" value="F:serine-type peptidase activity"/>
    <property type="evidence" value="ECO:0007669"/>
    <property type="project" value="UniProtKB-KW"/>
</dbReference>
<feature type="repeat" description="TPR" evidence="8">
    <location>
        <begin position="399"/>
        <end position="432"/>
    </location>
</feature>
<keyword evidence="3" id="KW-0732">Signal</keyword>
<dbReference type="SUPFAM" id="SSF48439">
    <property type="entry name" value="Protein prenylyltransferase"/>
    <property type="match status" value="1"/>
</dbReference>
<dbReference type="Pfam" id="PF13414">
    <property type="entry name" value="TPR_11"/>
    <property type="match status" value="2"/>
</dbReference>
<name>A0A6J7ZQ89_PLARU</name>
<dbReference type="Pfam" id="PF00515">
    <property type="entry name" value="TPR_1"/>
    <property type="match status" value="3"/>
</dbReference>
<evidence type="ECO:0000313" key="11">
    <source>
        <dbReference type="Proteomes" id="UP000196521"/>
    </source>
</evidence>
<evidence type="ECO:0000256" key="5">
    <source>
        <dbReference type="ARBA" id="ARBA00022801"/>
    </source>
</evidence>
<dbReference type="Proteomes" id="UP000196521">
    <property type="component" value="Chromosome"/>
</dbReference>
<feature type="repeat" description="TPR" evidence="8">
    <location>
        <begin position="467"/>
        <end position="500"/>
    </location>
</feature>
<dbReference type="InterPro" id="IPR011990">
    <property type="entry name" value="TPR-like_helical_dom_sf"/>
</dbReference>
<dbReference type="Pfam" id="PF13365">
    <property type="entry name" value="Trypsin_2"/>
    <property type="match status" value="1"/>
</dbReference>
<evidence type="ECO:0000256" key="7">
    <source>
        <dbReference type="ARBA" id="ARBA00022825"/>
    </source>
</evidence>
<organism evidence="10 11">
    <name type="scientific">Planktothrix rubescens CCAP 1459/22</name>
    <dbReference type="NCBI Taxonomy" id="329571"/>
    <lineage>
        <taxon>Bacteria</taxon>
        <taxon>Bacillati</taxon>
        <taxon>Cyanobacteriota</taxon>
        <taxon>Cyanophyceae</taxon>
        <taxon>Oscillatoriophycideae</taxon>
        <taxon>Oscillatoriales</taxon>
        <taxon>Microcoleaceae</taxon>
        <taxon>Planktothrix</taxon>
    </lineage>
</organism>
<accession>A0A6J7ZQ89</accession>
<dbReference type="PANTHER" id="PTHR44858:SF1">
    <property type="entry name" value="UDP-N-ACETYLGLUCOSAMINE--PEPTIDE N-ACETYLGLUCOSAMINYLTRANSFERASE SPINDLY-RELATED"/>
    <property type="match status" value="1"/>
</dbReference>
<dbReference type="EMBL" id="CZCZ02000014">
    <property type="protein sequence ID" value="CAC5344594.1"/>
    <property type="molecule type" value="Genomic_DNA"/>
</dbReference>
<dbReference type="InterPro" id="IPR050498">
    <property type="entry name" value="Ycf3"/>
</dbReference>
<gene>
    <name evidence="10" type="ORF">PLAN_41009</name>
</gene>
<dbReference type="SMART" id="SM00028">
    <property type="entry name" value="TPR"/>
    <property type="match status" value="8"/>
</dbReference>
<dbReference type="EMBL" id="LR812490">
    <property type="protein sequence ID" value="CAC5344594.1"/>
    <property type="molecule type" value="Genomic_DNA"/>
</dbReference>
<dbReference type="EC" id="3.4.21.-" evidence="9"/>
<dbReference type="InterPro" id="IPR043504">
    <property type="entry name" value="Peptidase_S1_PA_chymotrypsin"/>
</dbReference>
<keyword evidence="11" id="KW-1185">Reference proteome</keyword>
<proteinExistence type="inferred from homology"/>
<dbReference type="PROSITE" id="PS50293">
    <property type="entry name" value="TPR_REGION"/>
    <property type="match status" value="6"/>
</dbReference>
<dbReference type="Gene3D" id="2.40.10.10">
    <property type="entry name" value="Trypsin-like serine proteases"/>
    <property type="match status" value="2"/>
</dbReference>
<comment type="similarity">
    <text evidence="1 9">Belongs to the peptidase S1B family.</text>
</comment>
<keyword evidence="6 8" id="KW-0802">TPR repeat</keyword>
<protein>
    <recommendedName>
        <fullName evidence="9">Serine protease</fullName>
        <ecNumber evidence="9">3.4.21.-</ecNumber>
    </recommendedName>
</protein>
<feature type="repeat" description="TPR" evidence="8">
    <location>
        <begin position="297"/>
        <end position="330"/>
    </location>
</feature>
<evidence type="ECO:0000256" key="1">
    <source>
        <dbReference type="ARBA" id="ARBA00008764"/>
    </source>
</evidence>
<keyword evidence="5 9" id="KW-0378">Hydrolase</keyword>
<sequence>MILNQGFDHHGLIIMALTRGFDSLAHLLTGSATVAAIVISQSVAVYAKTGEEVYQIAVPVTVQINSDNGGGTGVIIAKDGNTYTVLTNHHVVCEPKTFVNNCNTNRSYNITTSQRKTYTANFVQPFQTNESSPDLAILTFTTSDNYSAAILGDSNQLIEGTFIWVYGFPGLGGRFGVEREPQFTQGAITSLPQRKPGGYTINYSALTWAGMSGGPVFDSEGRVIGIHGLGGQEASLIYDSNGQPTGQFTVVKTGINYAIPINTFIALKPQIRQGNTTVTVNNTAKSRVANLNNPSTADDYYARGAANFSQGNYRAALDDFNKVINVNSDNANAYVSRGLVRDNLKDYQGAISDYDKALKIDPNYALAYNNRGAARDKLKDYQGAISDYDKALKIDPNFAMAYIGRGNVRIDLKDYQGAISDYDKALKIDPNNALAYTGRGIARRNLKDYQGAISDYDKALKIDPNYALAYTGRGIARRNLKDYQGAISDYDKALKIDPNYAAAYYNRGYTRDDLKDYQGAISDYDKALKIDPNYAAAYYNRGVALYMVGDKRKARGDWETAAQLYRQQGNEDAYKTVMDNIRNFK</sequence>
<dbReference type="GO" id="GO:0009279">
    <property type="term" value="C:cell outer membrane"/>
    <property type="evidence" value="ECO:0007669"/>
    <property type="project" value="TreeGrafter"/>
</dbReference>
<reference evidence="10" key="1">
    <citation type="submission" date="2020-05" db="EMBL/GenBank/DDBJ databases">
        <authorList>
            <consortium name="Genoscope - CEA"/>
            <person name="William W."/>
        </authorList>
    </citation>
    <scope>NUCLEOTIDE SEQUENCE [LARGE SCALE GENOMIC DNA]</scope>
    <source>
        <strain evidence="10">PCC 7821</strain>
    </source>
</reference>
<evidence type="ECO:0000313" key="10">
    <source>
        <dbReference type="EMBL" id="CAC5344594.1"/>
    </source>
</evidence>
<dbReference type="GO" id="GO:0006508">
    <property type="term" value="P:proteolysis"/>
    <property type="evidence" value="ECO:0007669"/>
    <property type="project" value="UniProtKB-KW"/>
</dbReference>
<dbReference type="PANTHER" id="PTHR44858">
    <property type="entry name" value="TETRATRICOPEPTIDE REPEAT PROTEIN 6"/>
    <property type="match status" value="1"/>
</dbReference>
<dbReference type="SUPFAM" id="SSF50494">
    <property type="entry name" value="Trypsin-like serine proteases"/>
    <property type="match status" value="1"/>
</dbReference>
<dbReference type="SUPFAM" id="SSF48452">
    <property type="entry name" value="TPR-like"/>
    <property type="match status" value="1"/>
</dbReference>
<keyword evidence="2 9" id="KW-0645">Protease</keyword>
<keyword evidence="4" id="KW-0677">Repeat</keyword>
<evidence type="ECO:0000256" key="6">
    <source>
        <dbReference type="ARBA" id="ARBA00022803"/>
    </source>
</evidence>
<feature type="repeat" description="TPR" evidence="8">
    <location>
        <begin position="501"/>
        <end position="534"/>
    </location>
</feature>
<dbReference type="Gene3D" id="1.25.40.10">
    <property type="entry name" value="Tetratricopeptide repeat domain"/>
    <property type="match status" value="4"/>
</dbReference>
<evidence type="ECO:0000256" key="9">
    <source>
        <dbReference type="RuleBase" id="RU004296"/>
    </source>
</evidence>
<comment type="caution">
    <text evidence="10">The sequence shown here is derived from an EMBL/GenBank/DDBJ whole genome shotgun (WGS) entry which is preliminary data.</text>
</comment>
<feature type="repeat" description="TPR" evidence="8">
    <location>
        <begin position="433"/>
        <end position="466"/>
    </location>
</feature>
<dbReference type="PRINTS" id="PR00839">
    <property type="entry name" value="V8PROTEASE"/>
</dbReference>
<dbReference type="PROSITE" id="PS50005">
    <property type="entry name" value="TPR"/>
    <property type="match status" value="7"/>
</dbReference>
<evidence type="ECO:0000256" key="4">
    <source>
        <dbReference type="ARBA" id="ARBA00022737"/>
    </source>
</evidence>
<dbReference type="GO" id="GO:0046813">
    <property type="term" value="P:receptor-mediated virion attachment to host cell"/>
    <property type="evidence" value="ECO:0007669"/>
    <property type="project" value="TreeGrafter"/>
</dbReference>
<evidence type="ECO:0000256" key="3">
    <source>
        <dbReference type="ARBA" id="ARBA00022729"/>
    </source>
</evidence>